<evidence type="ECO:0000259" key="2">
    <source>
        <dbReference type="SMART" id="SM00635"/>
    </source>
</evidence>
<dbReference type="Pfam" id="PF02368">
    <property type="entry name" value="Big_2"/>
    <property type="match status" value="7"/>
</dbReference>
<feature type="domain" description="BIG2" evidence="2">
    <location>
        <begin position="204"/>
        <end position="285"/>
    </location>
</feature>
<dbReference type="InterPro" id="IPR003343">
    <property type="entry name" value="Big_2"/>
</dbReference>
<feature type="chain" id="PRO_5046448440" evidence="1">
    <location>
        <begin position="17"/>
        <end position="783"/>
    </location>
</feature>
<dbReference type="InterPro" id="IPR008964">
    <property type="entry name" value="Invasin/intimin_cell_adhesion"/>
</dbReference>
<sequence>MTLRLFWIILLGAVLAGCDSDNNNNQVPRLVSISIFPAGNLSLAPGETQQYIARANFSNGTSSNISNSVNWQSEDSAVVTVNNSGVATAVAPGSTRIFASLAGIVSNRTPITVSGVVLTSIQVTPAVVNLPRGNSQQLTALGTFSDGSTADITDSVAWRSDNTTIATVDNLGEVMAVAAGSTSVFASQGSIVSNTVSVTVTNAVLTSIQVTPAVVSLPVGNSQQLTALGNFSDGSTLDITSSVAWRSDNTAIATVDSLGEVVAVAVGSTSVSASQGSIVSNTVSVTVINAVLTSIQVTPAVVSLPAGNSQQLTALGNFSDGSTLDITSSVVWLSDNTAIATVDSLGEVVAVAVGSTSVSASQGSIVSNTVSVTVTSAVLTSIQVTPAMVSLPAGNSQQLTALGNFSDGSTLDITTSVDWHSDNTAIATVDSLGEVVAVAVGNTSVFASQGAIVSNTVSVTVTSAVLTSIQVTPAMVSLPAGNSQQLTALGNFSDGSSLDLTTSVDWHSDNTAIATVDSLGEVVAVAVGSTSVFASQGAIVSNTVPVTVTNAVLTSIQVTPTAVDLAQGRSEQLTALGNFSDGSSTDITTSVDWHSDNTAIATVDSLGEVTGVGVGSTSVFASQGSIVSNTVPVTVVALCNIASYQGTQEDVNGDLVTKTFYCAPTRAQVEATGTFASLETFTEGGMEFAKLDFDDMVVYCFTAFGGAPPTPPFSDSASFVNANLVAGFGAPPFAWPVSEPYLTINALLEYVPITLTGAGGAIEGPPEPVTPAIRGVPICTTTP</sequence>
<evidence type="ECO:0000313" key="3">
    <source>
        <dbReference type="EMBL" id="WKD50171.1"/>
    </source>
</evidence>
<evidence type="ECO:0000256" key="1">
    <source>
        <dbReference type="SAM" id="SignalP"/>
    </source>
</evidence>
<gene>
    <name evidence="3" type="ORF">M8T91_01705</name>
</gene>
<dbReference type="PROSITE" id="PS51257">
    <property type="entry name" value="PROKAR_LIPOPROTEIN"/>
    <property type="match status" value="1"/>
</dbReference>
<evidence type="ECO:0000313" key="4">
    <source>
        <dbReference type="Proteomes" id="UP001321520"/>
    </source>
</evidence>
<feature type="domain" description="BIG2" evidence="2">
    <location>
        <begin position="291"/>
        <end position="372"/>
    </location>
</feature>
<protein>
    <submittedName>
        <fullName evidence="3">Ig-like domain-containing protein</fullName>
    </submittedName>
</protein>
<dbReference type="EMBL" id="CP098023">
    <property type="protein sequence ID" value="WKD50171.1"/>
    <property type="molecule type" value="Genomic_DNA"/>
</dbReference>
<feature type="signal peptide" evidence="1">
    <location>
        <begin position="1"/>
        <end position="16"/>
    </location>
</feature>
<reference evidence="3 4" key="1">
    <citation type="submission" date="2022-05" db="EMBL/GenBank/DDBJ databases">
        <title>Microbulbifer sp. nov., isolated from sponge.</title>
        <authorList>
            <person name="Gao L."/>
        </authorList>
    </citation>
    <scope>NUCLEOTIDE SEQUENCE [LARGE SCALE GENOMIC DNA]</scope>
    <source>
        <strain evidence="3 4">MI-G</strain>
    </source>
</reference>
<organism evidence="3 4">
    <name type="scientific">Microbulbifer spongiae</name>
    <dbReference type="NCBI Taxonomy" id="2944933"/>
    <lineage>
        <taxon>Bacteria</taxon>
        <taxon>Pseudomonadati</taxon>
        <taxon>Pseudomonadota</taxon>
        <taxon>Gammaproteobacteria</taxon>
        <taxon>Cellvibrionales</taxon>
        <taxon>Microbulbiferaceae</taxon>
        <taxon>Microbulbifer</taxon>
    </lineage>
</organism>
<dbReference type="SUPFAM" id="SSF49373">
    <property type="entry name" value="Invasin/intimin cell-adhesion fragments"/>
    <property type="match status" value="7"/>
</dbReference>
<keyword evidence="4" id="KW-1185">Reference proteome</keyword>
<keyword evidence="1" id="KW-0732">Signal</keyword>
<dbReference type="Gene3D" id="2.60.40.1080">
    <property type="match status" value="7"/>
</dbReference>
<feature type="domain" description="BIG2" evidence="2">
    <location>
        <begin position="465"/>
        <end position="546"/>
    </location>
</feature>
<dbReference type="SMART" id="SM00635">
    <property type="entry name" value="BID_2"/>
    <property type="match status" value="7"/>
</dbReference>
<name>A0ABY9ECV2_9GAMM</name>
<accession>A0ABY9ECV2</accession>
<feature type="domain" description="BIG2" evidence="2">
    <location>
        <begin position="117"/>
        <end position="198"/>
    </location>
</feature>
<feature type="domain" description="BIG2" evidence="2">
    <location>
        <begin position="29"/>
        <end position="111"/>
    </location>
</feature>
<feature type="domain" description="BIG2" evidence="2">
    <location>
        <begin position="378"/>
        <end position="463"/>
    </location>
</feature>
<proteinExistence type="predicted"/>
<dbReference type="RefSeq" id="WP_301416220.1">
    <property type="nucleotide sequence ID" value="NZ_CP098023.1"/>
</dbReference>
<dbReference type="Proteomes" id="UP001321520">
    <property type="component" value="Chromosome"/>
</dbReference>
<feature type="domain" description="BIG2" evidence="2">
    <location>
        <begin position="552"/>
        <end position="633"/>
    </location>
</feature>